<keyword evidence="2" id="KW-1185">Reference proteome</keyword>
<dbReference type="PANTHER" id="PTHR43784:SF2">
    <property type="entry name" value="GDSL-LIKE LIPASE_ACYLHYDROLASE, PUTATIVE (AFU_ORTHOLOGUE AFUA_2G00820)-RELATED"/>
    <property type="match status" value="1"/>
</dbReference>
<sequence length="85" mass="9658">MCGGTIGPIKESFYYKDFREAARDSVNKWIRNSGRFDAVIDFDKAIRNPQDTLVILSEAHSGDYLHPNELGYEIMGKAIDLSLFE</sequence>
<dbReference type="Pfam" id="PF00657">
    <property type="entry name" value="Lipase_GDSL"/>
    <property type="match status" value="1"/>
</dbReference>
<dbReference type="Proteomes" id="UP001253848">
    <property type="component" value="Unassembled WGS sequence"/>
</dbReference>
<dbReference type="InterPro" id="IPR036514">
    <property type="entry name" value="SGNH_hydro_sf"/>
</dbReference>
<dbReference type="EMBL" id="JAVRHN010000015">
    <property type="protein sequence ID" value="MDT0687848.1"/>
    <property type="molecule type" value="Genomic_DNA"/>
</dbReference>
<dbReference type="RefSeq" id="WP_311501120.1">
    <property type="nucleotide sequence ID" value="NZ_JAVRHN010000015.1"/>
</dbReference>
<evidence type="ECO:0008006" key="3">
    <source>
        <dbReference type="Google" id="ProtNLM"/>
    </source>
</evidence>
<evidence type="ECO:0000313" key="2">
    <source>
        <dbReference type="Proteomes" id="UP001253848"/>
    </source>
</evidence>
<protein>
    <recommendedName>
        <fullName evidence="3">SGNH hydrolase-type esterase domain-containing protein</fullName>
    </recommendedName>
</protein>
<evidence type="ECO:0000313" key="1">
    <source>
        <dbReference type="EMBL" id="MDT0687848.1"/>
    </source>
</evidence>
<accession>A0ABU3DVT7</accession>
<dbReference type="InterPro" id="IPR001087">
    <property type="entry name" value="GDSL"/>
</dbReference>
<dbReference type="PANTHER" id="PTHR43784">
    <property type="entry name" value="GDSL-LIKE LIPASE/ACYLHYDROLASE, PUTATIVE (AFU_ORTHOLOGUE AFUA_2G00820)-RELATED"/>
    <property type="match status" value="1"/>
</dbReference>
<gene>
    <name evidence="1" type="ORF">RM541_15895</name>
</gene>
<comment type="caution">
    <text evidence="1">The sequence shown here is derived from an EMBL/GenBank/DDBJ whole genome shotgun (WGS) entry which is preliminary data.</text>
</comment>
<organism evidence="1 2">
    <name type="scientific">Autumnicola psychrophila</name>
    <dbReference type="NCBI Taxonomy" id="3075592"/>
    <lineage>
        <taxon>Bacteria</taxon>
        <taxon>Pseudomonadati</taxon>
        <taxon>Bacteroidota</taxon>
        <taxon>Flavobacteriia</taxon>
        <taxon>Flavobacteriales</taxon>
        <taxon>Flavobacteriaceae</taxon>
        <taxon>Autumnicola</taxon>
    </lineage>
</organism>
<reference evidence="1 2" key="1">
    <citation type="submission" date="2023-09" db="EMBL/GenBank/DDBJ databases">
        <authorList>
            <person name="Rey-Velasco X."/>
        </authorList>
    </citation>
    <scope>NUCLEOTIDE SEQUENCE [LARGE SCALE GENOMIC DNA]</scope>
    <source>
        <strain evidence="1 2">F225</strain>
    </source>
</reference>
<dbReference type="SUPFAM" id="SSF52266">
    <property type="entry name" value="SGNH hydrolase"/>
    <property type="match status" value="1"/>
</dbReference>
<dbReference type="Gene3D" id="3.40.50.1110">
    <property type="entry name" value="SGNH hydrolase"/>
    <property type="match status" value="1"/>
</dbReference>
<dbReference type="InterPro" id="IPR053140">
    <property type="entry name" value="GDSL_Rv0518-like"/>
</dbReference>
<name>A0ABU3DVT7_9FLAO</name>
<proteinExistence type="predicted"/>